<dbReference type="AlphaFoldDB" id="A0A4Y8ZPB2"/>
<keyword evidence="1" id="KW-0805">Transcription regulation</keyword>
<dbReference type="GO" id="GO:0000160">
    <property type="term" value="P:phosphorelay signal transduction system"/>
    <property type="evidence" value="ECO:0007669"/>
    <property type="project" value="InterPro"/>
</dbReference>
<dbReference type="PROSITE" id="PS50110">
    <property type="entry name" value="RESPONSE_REGULATORY"/>
    <property type="match status" value="1"/>
</dbReference>
<dbReference type="Proteomes" id="UP000298213">
    <property type="component" value="Unassembled WGS sequence"/>
</dbReference>
<dbReference type="Gene3D" id="1.10.10.10">
    <property type="entry name" value="Winged helix-like DNA-binding domain superfamily/Winged helix DNA-binding domain"/>
    <property type="match status" value="1"/>
</dbReference>
<evidence type="ECO:0000313" key="8">
    <source>
        <dbReference type="EMBL" id="TFI57092.1"/>
    </source>
</evidence>
<gene>
    <name evidence="8" type="ORF">E2493_16815</name>
</gene>
<dbReference type="SMART" id="SM00421">
    <property type="entry name" value="HTH_LUXR"/>
    <property type="match status" value="1"/>
</dbReference>
<keyword evidence="4" id="KW-0597">Phosphoprotein</keyword>
<dbReference type="InterPro" id="IPR000792">
    <property type="entry name" value="Tscrpt_reg_LuxR_C"/>
</dbReference>
<evidence type="ECO:0000256" key="2">
    <source>
        <dbReference type="ARBA" id="ARBA00023125"/>
    </source>
</evidence>
<dbReference type="SUPFAM" id="SSF46894">
    <property type="entry name" value="C-terminal effector domain of the bipartite response regulators"/>
    <property type="match status" value="1"/>
</dbReference>
<dbReference type="InterPro" id="IPR036388">
    <property type="entry name" value="WH-like_DNA-bd_sf"/>
</dbReference>
<keyword evidence="3" id="KW-0804">Transcription</keyword>
<dbReference type="SUPFAM" id="SSF52172">
    <property type="entry name" value="CheY-like"/>
    <property type="match status" value="1"/>
</dbReference>
<evidence type="ECO:0000259" key="7">
    <source>
        <dbReference type="PROSITE" id="PS50110"/>
    </source>
</evidence>
<dbReference type="InterPro" id="IPR016032">
    <property type="entry name" value="Sig_transdc_resp-reg_C-effctor"/>
</dbReference>
<dbReference type="Pfam" id="PF00072">
    <property type="entry name" value="Response_reg"/>
    <property type="match status" value="1"/>
</dbReference>
<dbReference type="GO" id="GO:0003677">
    <property type="term" value="F:DNA binding"/>
    <property type="evidence" value="ECO:0007669"/>
    <property type="project" value="UniProtKB-KW"/>
</dbReference>
<dbReference type="PANTHER" id="PTHR44688">
    <property type="entry name" value="DNA-BINDING TRANSCRIPTIONAL ACTIVATOR DEVR_DOSR"/>
    <property type="match status" value="1"/>
</dbReference>
<evidence type="ECO:0000256" key="1">
    <source>
        <dbReference type="ARBA" id="ARBA00023015"/>
    </source>
</evidence>
<keyword evidence="2" id="KW-0238">DNA-binding</keyword>
<keyword evidence="5" id="KW-0175">Coiled coil</keyword>
<dbReference type="SMART" id="SM00448">
    <property type="entry name" value="REC"/>
    <property type="match status" value="1"/>
</dbReference>
<dbReference type="Pfam" id="PF00196">
    <property type="entry name" value="GerE"/>
    <property type="match status" value="1"/>
</dbReference>
<dbReference type="PRINTS" id="PR00038">
    <property type="entry name" value="HTHLUXR"/>
</dbReference>
<proteinExistence type="predicted"/>
<comment type="caution">
    <text evidence="8">The sequence shown here is derived from an EMBL/GenBank/DDBJ whole genome shotgun (WGS) entry which is preliminary data.</text>
</comment>
<dbReference type="OrthoDB" id="9782655at2"/>
<evidence type="ECO:0000256" key="4">
    <source>
        <dbReference type="PROSITE-ProRule" id="PRU00169"/>
    </source>
</evidence>
<evidence type="ECO:0000256" key="3">
    <source>
        <dbReference type="ARBA" id="ARBA00023163"/>
    </source>
</evidence>
<dbReference type="Gene3D" id="3.40.50.2300">
    <property type="match status" value="1"/>
</dbReference>
<dbReference type="GO" id="GO:0006355">
    <property type="term" value="P:regulation of DNA-templated transcription"/>
    <property type="evidence" value="ECO:0007669"/>
    <property type="project" value="InterPro"/>
</dbReference>
<organism evidence="8 9">
    <name type="scientific">Sphingomonas parva</name>
    <dbReference type="NCBI Taxonomy" id="2555898"/>
    <lineage>
        <taxon>Bacteria</taxon>
        <taxon>Pseudomonadati</taxon>
        <taxon>Pseudomonadota</taxon>
        <taxon>Alphaproteobacteria</taxon>
        <taxon>Sphingomonadales</taxon>
        <taxon>Sphingomonadaceae</taxon>
        <taxon>Sphingomonas</taxon>
    </lineage>
</organism>
<name>A0A4Y8ZPB2_9SPHN</name>
<evidence type="ECO:0000259" key="6">
    <source>
        <dbReference type="PROSITE" id="PS50043"/>
    </source>
</evidence>
<feature type="coiled-coil region" evidence="5">
    <location>
        <begin position="109"/>
        <end position="146"/>
    </location>
</feature>
<feature type="domain" description="HTH luxR-type" evidence="6">
    <location>
        <begin position="136"/>
        <end position="201"/>
    </location>
</feature>
<dbReference type="InterPro" id="IPR001789">
    <property type="entry name" value="Sig_transdc_resp-reg_receiver"/>
</dbReference>
<dbReference type="PANTHER" id="PTHR44688:SF16">
    <property type="entry name" value="DNA-BINDING TRANSCRIPTIONAL ACTIVATOR DEVR_DOSR"/>
    <property type="match status" value="1"/>
</dbReference>
<evidence type="ECO:0000256" key="5">
    <source>
        <dbReference type="SAM" id="Coils"/>
    </source>
</evidence>
<feature type="domain" description="Response regulatory" evidence="7">
    <location>
        <begin position="5"/>
        <end position="120"/>
    </location>
</feature>
<evidence type="ECO:0000313" key="9">
    <source>
        <dbReference type="Proteomes" id="UP000298213"/>
    </source>
</evidence>
<reference evidence="8 9" key="1">
    <citation type="submission" date="2019-03" db="EMBL/GenBank/DDBJ databases">
        <title>Genome sequence of Sphingomonas sp. 17J27-24.</title>
        <authorList>
            <person name="Kim M."/>
            <person name="Maeng S."/>
            <person name="Sathiyaraj S."/>
        </authorList>
    </citation>
    <scope>NUCLEOTIDE SEQUENCE [LARGE SCALE GENOMIC DNA]</scope>
    <source>
        <strain evidence="8 9">17J27-24</strain>
    </source>
</reference>
<dbReference type="PROSITE" id="PS50043">
    <property type="entry name" value="HTH_LUXR_2"/>
    <property type="match status" value="1"/>
</dbReference>
<dbReference type="InterPro" id="IPR011006">
    <property type="entry name" value="CheY-like_superfamily"/>
</dbReference>
<dbReference type="EMBL" id="SPDV01000039">
    <property type="protein sequence ID" value="TFI57092.1"/>
    <property type="molecule type" value="Genomic_DNA"/>
</dbReference>
<sequence>MSTRTIYVVDDDDDVRLSLQSLLSVLPNTLVWGFRSGDAFLERAEELGPGVILLDYHMPGSTGLDVLKAIQPYGPKFVAVVLTGHGEVSLAVEAMKSGALDFLEKPYEHDALLETLNSASAQLEESSEQIARVEAAKAKIDRLSQREVQVMHGLIQGRSNKVIAYDLDLSPRTIEIYRANLMDKLEVNNLSDILRIAFTAGLVPSA</sequence>
<dbReference type="PROSITE" id="PS00622">
    <property type="entry name" value="HTH_LUXR_1"/>
    <property type="match status" value="1"/>
</dbReference>
<dbReference type="RefSeq" id="WP_135089104.1">
    <property type="nucleotide sequence ID" value="NZ_SPDV01000039.1"/>
</dbReference>
<accession>A0A4Y8ZPB2</accession>
<dbReference type="CDD" id="cd06170">
    <property type="entry name" value="LuxR_C_like"/>
    <property type="match status" value="1"/>
</dbReference>
<keyword evidence="9" id="KW-1185">Reference proteome</keyword>
<feature type="modified residue" description="4-aspartylphosphate" evidence="4">
    <location>
        <position position="55"/>
    </location>
</feature>
<protein>
    <submittedName>
        <fullName evidence="8">Response regulator</fullName>
    </submittedName>
</protein>